<dbReference type="PANTHER" id="PTHR47926">
    <property type="entry name" value="PENTATRICOPEPTIDE REPEAT-CONTAINING PROTEIN"/>
    <property type="match status" value="1"/>
</dbReference>
<dbReference type="FunFam" id="1.25.40.10:FF:002353">
    <property type="entry name" value="Uncharacterized protein"/>
    <property type="match status" value="1"/>
</dbReference>
<dbReference type="InterPro" id="IPR002885">
    <property type="entry name" value="PPR_rpt"/>
</dbReference>
<organism evidence="3 4">
    <name type="scientific">Lupinus angustifolius</name>
    <name type="common">Narrow-leaved blue lupine</name>
    <dbReference type="NCBI Taxonomy" id="3871"/>
    <lineage>
        <taxon>Eukaryota</taxon>
        <taxon>Viridiplantae</taxon>
        <taxon>Streptophyta</taxon>
        <taxon>Embryophyta</taxon>
        <taxon>Tracheophyta</taxon>
        <taxon>Spermatophyta</taxon>
        <taxon>Magnoliopsida</taxon>
        <taxon>eudicotyledons</taxon>
        <taxon>Gunneridae</taxon>
        <taxon>Pentapetalae</taxon>
        <taxon>rosids</taxon>
        <taxon>fabids</taxon>
        <taxon>Fabales</taxon>
        <taxon>Fabaceae</taxon>
        <taxon>Papilionoideae</taxon>
        <taxon>50 kb inversion clade</taxon>
        <taxon>genistoids sensu lato</taxon>
        <taxon>core genistoids</taxon>
        <taxon>Genisteae</taxon>
        <taxon>Lupinus</taxon>
    </lineage>
</organism>
<dbReference type="OrthoDB" id="609013at2759"/>
<protein>
    <recommendedName>
        <fullName evidence="5">Pentatricopeptide repeat-containing protein</fullName>
    </recommendedName>
</protein>
<proteinExistence type="predicted"/>
<sequence>MACANKLLSPIHFRPIPFSVQNSLLFAKVSHTHLNNEPFPPKTLSALTTDLIKSYFDKDSIQEAHTLFDEMSHRDVVTWTAMITGNISCNRHSHAWTMFYEMLRHGVRPNAFTVSAVLKACKGLNLVALSCGKLVHGLAIKIGTRGSSIYVDNALMDMYATCCDSMHDARTVFEDIVMKNAVSWTTLITGYTHRGDAYGGLRVFRQMFLEEGELSPFSFSIAVRACASIGSGILGKQVHAAVINHGFEPNLPVMNSILDMYCRCRLASEAKQLFCEMTKKDTITWNTLIAGFETLDSEESLCIFSQMVSEGFSPNCFTFTSVVAACANLAVLHCGQQLHGEIFRRGLDNNLVLSNALIDMYAKCGNVADSLKIFSEMPSTNLVSWTSMMIGYGAHGHGKEAVELFNEMVRSGIKPDKIVFMAVLSACSHAGLVDEGLRYFRLMTSYYNVAPDRDIYGCVVDLLGRAGRLKEAFQLIENMPFKPDESIWVSLLGACKAHKEPSMGKLVASRVLEMKSNRAGTYVLLSNIYAAEGNWDDFASLRKLMRGMRNKKEAGMSWIELKNQVYSFVVGDKSVSSNELVSEVLELLIMHMKDVGYGPDLDCFVHDLEDDTLIKT</sequence>
<keyword evidence="1" id="KW-0677">Repeat</keyword>
<dbReference type="PROSITE" id="PS51375">
    <property type="entry name" value="PPR"/>
    <property type="match status" value="4"/>
</dbReference>
<dbReference type="NCBIfam" id="TIGR00756">
    <property type="entry name" value="PPR"/>
    <property type="match status" value="4"/>
</dbReference>
<gene>
    <name evidence="3" type="ORF">TanjilG_17625</name>
</gene>
<feature type="repeat" description="PPR" evidence="2">
    <location>
        <begin position="381"/>
        <end position="415"/>
    </location>
</feature>
<dbReference type="Pfam" id="PF20431">
    <property type="entry name" value="E_motif"/>
    <property type="match status" value="1"/>
</dbReference>
<dbReference type="InterPro" id="IPR011990">
    <property type="entry name" value="TPR-like_helical_dom_sf"/>
</dbReference>
<dbReference type="Gramene" id="OIW13065">
    <property type="protein sequence ID" value="OIW13065"/>
    <property type="gene ID" value="TanjilG_17625"/>
</dbReference>
<dbReference type="PANTHER" id="PTHR47926:SF448">
    <property type="entry name" value="PENTACOTRIPEPTIDE-REPEAT REGION OF PRORP DOMAIN-CONTAINING PROTEIN"/>
    <property type="match status" value="1"/>
</dbReference>
<evidence type="ECO:0000256" key="1">
    <source>
        <dbReference type="ARBA" id="ARBA00022737"/>
    </source>
</evidence>
<dbReference type="Pfam" id="PF01535">
    <property type="entry name" value="PPR"/>
    <property type="match status" value="3"/>
</dbReference>
<feature type="repeat" description="PPR" evidence="2">
    <location>
        <begin position="75"/>
        <end position="109"/>
    </location>
</feature>
<evidence type="ECO:0000313" key="3">
    <source>
        <dbReference type="EMBL" id="OIW13065.1"/>
    </source>
</evidence>
<dbReference type="GO" id="GO:0009451">
    <property type="term" value="P:RNA modification"/>
    <property type="evidence" value="ECO:0007669"/>
    <property type="project" value="InterPro"/>
</dbReference>
<dbReference type="FunFam" id="1.25.40.10:FF:000353">
    <property type="entry name" value="Pentatricopeptide repeat-containing protein At4g39530"/>
    <property type="match status" value="1"/>
</dbReference>
<evidence type="ECO:0000313" key="4">
    <source>
        <dbReference type="Proteomes" id="UP000188354"/>
    </source>
</evidence>
<dbReference type="Gene3D" id="1.25.40.10">
    <property type="entry name" value="Tetratricopeptide repeat domain"/>
    <property type="match status" value="5"/>
</dbReference>
<dbReference type="InterPro" id="IPR046848">
    <property type="entry name" value="E_motif"/>
</dbReference>
<accession>A0A1J7IDW0</accession>
<evidence type="ECO:0008006" key="5">
    <source>
        <dbReference type="Google" id="ProtNLM"/>
    </source>
</evidence>
<dbReference type="EMBL" id="CM007364">
    <property type="protein sequence ID" value="OIW13065.1"/>
    <property type="molecule type" value="Genomic_DNA"/>
</dbReference>
<dbReference type="OMA" id="GWNFFRS"/>
<dbReference type="KEGG" id="lang:109346227"/>
<dbReference type="GO" id="GO:0003723">
    <property type="term" value="F:RNA binding"/>
    <property type="evidence" value="ECO:0007669"/>
    <property type="project" value="InterPro"/>
</dbReference>
<keyword evidence="4" id="KW-1185">Reference proteome</keyword>
<feature type="repeat" description="PPR" evidence="2">
    <location>
        <begin position="250"/>
        <end position="284"/>
    </location>
</feature>
<evidence type="ECO:0000256" key="2">
    <source>
        <dbReference type="PROSITE-ProRule" id="PRU00708"/>
    </source>
</evidence>
<reference evidence="3 4" key="1">
    <citation type="journal article" date="2017" name="Plant Biotechnol. J.">
        <title>A comprehensive draft genome sequence for lupin (Lupinus angustifolius), an emerging health food: insights into plant-microbe interactions and legume evolution.</title>
        <authorList>
            <person name="Hane J.K."/>
            <person name="Ming Y."/>
            <person name="Kamphuis L.G."/>
            <person name="Nelson M.N."/>
            <person name="Garg G."/>
            <person name="Atkins C.A."/>
            <person name="Bayer P.E."/>
            <person name="Bravo A."/>
            <person name="Bringans S."/>
            <person name="Cannon S."/>
            <person name="Edwards D."/>
            <person name="Foley R."/>
            <person name="Gao L.L."/>
            <person name="Harrison M.J."/>
            <person name="Huang W."/>
            <person name="Hurgobin B."/>
            <person name="Li S."/>
            <person name="Liu C.W."/>
            <person name="McGrath A."/>
            <person name="Morahan G."/>
            <person name="Murray J."/>
            <person name="Weller J."/>
            <person name="Jian J."/>
            <person name="Singh K.B."/>
        </authorList>
    </citation>
    <scope>NUCLEOTIDE SEQUENCE [LARGE SCALE GENOMIC DNA]</scope>
    <source>
        <strain evidence="4">cv. Tanjil</strain>
        <tissue evidence="3">Whole plant</tissue>
    </source>
</reference>
<dbReference type="Pfam" id="PF13041">
    <property type="entry name" value="PPR_2"/>
    <property type="match status" value="3"/>
</dbReference>
<dbReference type="AlphaFoldDB" id="A0A1J7IDW0"/>
<feature type="repeat" description="PPR" evidence="2">
    <location>
        <begin position="350"/>
        <end position="380"/>
    </location>
</feature>
<name>A0A1J7IDW0_LUPAN</name>
<dbReference type="InterPro" id="IPR046960">
    <property type="entry name" value="PPR_At4g14850-like_plant"/>
</dbReference>
<dbReference type="Proteomes" id="UP000188354">
    <property type="component" value="Chromosome LG04"/>
</dbReference>
<dbReference type="FunFam" id="1.25.40.10:FF:001815">
    <property type="entry name" value="Putative pentatricopeptide repeat-containing protein At1g56570"/>
    <property type="match status" value="1"/>
</dbReference>